<keyword evidence="2 5" id="KW-0808">Transferase</keyword>
<evidence type="ECO:0000256" key="4">
    <source>
        <dbReference type="ARBA" id="ARBA00022833"/>
    </source>
</evidence>
<evidence type="ECO:0000313" key="8">
    <source>
        <dbReference type="EMBL" id="EGD77570.1"/>
    </source>
</evidence>
<dbReference type="PROSITE" id="PS50970">
    <property type="entry name" value="HCY"/>
    <property type="match status" value="1"/>
</dbReference>
<dbReference type="SUPFAM" id="SSF82282">
    <property type="entry name" value="Homocysteine S-methyltransferase"/>
    <property type="match status" value="1"/>
</dbReference>
<keyword evidence="1 5" id="KW-0489">Methyltransferase</keyword>
<dbReference type="GO" id="GO:0008898">
    <property type="term" value="F:S-adenosylmethionine-homocysteine S-methyltransferase activity"/>
    <property type="evidence" value="ECO:0007669"/>
    <property type="project" value="TreeGrafter"/>
</dbReference>
<proteinExistence type="predicted"/>
<dbReference type="Gene3D" id="3.20.20.330">
    <property type="entry name" value="Homocysteine-binding-like domain"/>
    <property type="match status" value="1"/>
</dbReference>
<keyword evidence="9" id="KW-1185">Reference proteome</keyword>
<comment type="cofactor">
    <cofactor evidence="5">
        <name>Zn(2+)</name>
        <dbReference type="ChEBI" id="CHEBI:29105"/>
    </cofactor>
</comment>
<feature type="binding site" evidence="5">
    <location>
        <position position="429"/>
    </location>
    <ligand>
        <name>Zn(2+)</name>
        <dbReference type="ChEBI" id="CHEBI:29105"/>
    </ligand>
</feature>
<keyword evidence="4 5" id="KW-0862">Zinc</keyword>
<dbReference type="EMBL" id="GL832978">
    <property type="protein sequence ID" value="EGD77570.1"/>
    <property type="molecule type" value="Genomic_DNA"/>
</dbReference>
<dbReference type="InParanoid" id="F2UKC1"/>
<dbReference type="GeneID" id="16071014"/>
<dbReference type="PANTHER" id="PTHR46015:SF1">
    <property type="entry name" value="HOMOCYSTEINE S-METHYLTRANSFERASE-LIKE ISOFORM 1"/>
    <property type="match status" value="1"/>
</dbReference>
<evidence type="ECO:0000256" key="5">
    <source>
        <dbReference type="PROSITE-ProRule" id="PRU00333"/>
    </source>
</evidence>
<feature type="compositionally biased region" description="Basic and acidic residues" evidence="6">
    <location>
        <begin position="42"/>
        <end position="54"/>
    </location>
</feature>
<dbReference type="RefSeq" id="XP_004990458.1">
    <property type="nucleotide sequence ID" value="XM_004990401.1"/>
</dbReference>
<feature type="compositionally biased region" description="Low complexity" evidence="6">
    <location>
        <begin position="137"/>
        <end position="146"/>
    </location>
</feature>
<feature type="binding site" evidence="5">
    <location>
        <position position="428"/>
    </location>
    <ligand>
        <name>Zn(2+)</name>
        <dbReference type="ChEBI" id="CHEBI:29105"/>
    </ligand>
</feature>
<dbReference type="InterPro" id="IPR003726">
    <property type="entry name" value="HCY_dom"/>
</dbReference>
<feature type="region of interest" description="Disordered" evidence="6">
    <location>
        <begin position="133"/>
        <end position="205"/>
    </location>
</feature>
<keyword evidence="3 5" id="KW-0479">Metal-binding</keyword>
<dbReference type="STRING" id="946362.F2UKC1"/>
<feature type="compositionally biased region" description="Basic and acidic residues" evidence="6">
    <location>
        <begin position="189"/>
        <end position="199"/>
    </location>
</feature>
<feature type="binding site" evidence="5">
    <location>
        <position position="324"/>
    </location>
    <ligand>
        <name>Zn(2+)</name>
        <dbReference type="ChEBI" id="CHEBI:29105"/>
    </ligand>
</feature>
<protein>
    <submittedName>
        <fullName evidence="8">Homocysteine methyltransferase</fullName>
    </submittedName>
</protein>
<dbReference type="GO" id="GO:0032259">
    <property type="term" value="P:methylation"/>
    <property type="evidence" value="ECO:0007669"/>
    <property type="project" value="UniProtKB-KW"/>
</dbReference>
<name>F2UKC1_SALR5</name>
<gene>
    <name evidence="8" type="ORF">PTSG_08668</name>
</gene>
<evidence type="ECO:0000256" key="3">
    <source>
        <dbReference type="ARBA" id="ARBA00022723"/>
    </source>
</evidence>
<dbReference type="GO" id="GO:0046872">
    <property type="term" value="F:metal ion binding"/>
    <property type="evidence" value="ECO:0007669"/>
    <property type="project" value="UniProtKB-KW"/>
</dbReference>
<dbReference type="KEGG" id="sre:PTSG_08668"/>
<evidence type="ECO:0000256" key="2">
    <source>
        <dbReference type="ARBA" id="ARBA00022679"/>
    </source>
</evidence>
<evidence type="ECO:0000256" key="1">
    <source>
        <dbReference type="ARBA" id="ARBA00022603"/>
    </source>
</evidence>
<evidence type="ECO:0000313" key="9">
    <source>
        <dbReference type="Proteomes" id="UP000007799"/>
    </source>
</evidence>
<dbReference type="OrthoDB" id="261426at2759"/>
<evidence type="ECO:0000256" key="6">
    <source>
        <dbReference type="SAM" id="MobiDB-lite"/>
    </source>
</evidence>
<reference evidence="8" key="1">
    <citation type="submission" date="2009-08" db="EMBL/GenBank/DDBJ databases">
        <title>Annotation of Salpingoeca rosetta.</title>
        <authorList>
            <consortium name="The Broad Institute Genome Sequencing Platform"/>
            <person name="Russ C."/>
            <person name="Cuomo C."/>
            <person name="Burger G."/>
            <person name="Gray M.W."/>
            <person name="Holland P.W.H."/>
            <person name="King N."/>
            <person name="Lang F.B.F."/>
            <person name="Roger A.J."/>
            <person name="Ruiz-Trillo I."/>
            <person name="Young S.K."/>
            <person name="Zeng Q."/>
            <person name="Gargeya S."/>
            <person name="Alvarado L."/>
            <person name="Berlin A."/>
            <person name="Chapman S.B."/>
            <person name="Chen Z."/>
            <person name="Freedman E."/>
            <person name="Gellesch M."/>
            <person name="Goldberg J."/>
            <person name="Griggs A."/>
            <person name="Gujja S."/>
            <person name="Heilman E."/>
            <person name="Heiman D."/>
            <person name="Howarth C."/>
            <person name="Mehta T."/>
            <person name="Neiman D."/>
            <person name="Pearson M."/>
            <person name="Roberts A."/>
            <person name="Saif S."/>
            <person name="Shea T."/>
            <person name="Shenoy N."/>
            <person name="Sisk P."/>
            <person name="Stolte C."/>
            <person name="Sykes S."/>
            <person name="White J."/>
            <person name="Yandava C."/>
            <person name="Haas B."/>
            <person name="Nusbaum C."/>
            <person name="Birren B."/>
        </authorList>
    </citation>
    <scope>NUCLEOTIDE SEQUENCE [LARGE SCALE GENOMIC DNA]</scope>
    <source>
        <strain evidence="8">ATCC 50818</strain>
    </source>
</reference>
<feature type="domain" description="Hcy-binding" evidence="7">
    <location>
        <begin position="1"/>
        <end position="443"/>
    </location>
</feature>
<dbReference type="InterPro" id="IPR051486">
    <property type="entry name" value="Hcy_S-methyltransferase"/>
</dbReference>
<dbReference type="GO" id="GO:0033528">
    <property type="term" value="P:S-methylmethionine cycle"/>
    <property type="evidence" value="ECO:0007669"/>
    <property type="project" value="TreeGrafter"/>
</dbReference>
<evidence type="ECO:0000259" key="7">
    <source>
        <dbReference type="PROSITE" id="PS50970"/>
    </source>
</evidence>
<dbReference type="AlphaFoldDB" id="F2UKC1"/>
<dbReference type="GO" id="GO:0009086">
    <property type="term" value="P:methionine biosynthetic process"/>
    <property type="evidence" value="ECO:0007669"/>
    <property type="project" value="TreeGrafter"/>
</dbReference>
<feature type="region of interest" description="Disordered" evidence="6">
    <location>
        <begin position="376"/>
        <end position="397"/>
    </location>
</feature>
<accession>F2UKC1</accession>
<dbReference type="Proteomes" id="UP000007799">
    <property type="component" value="Unassembled WGS sequence"/>
</dbReference>
<dbReference type="Pfam" id="PF02574">
    <property type="entry name" value="S-methyl_trans"/>
    <property type="match status" value="1"/>
</dbReference>
<dbReference type="eggNOG" id="KOG1579">
    <property type="taxonomic scope" value="Eukaryota"/>
</dbReference>
<feature type="compositionally biased region" description="Polar residues" evidence="6">
    <location>
        <begin position="155"/>
        <end position="170"/>
    </location>
</feature>
<dbReference type="InterPro" id="IPR036589">
    <property type="entry name" value="HCY_dom_sf"/>
</dbReference>
<organism evidence="9">
    <name type="scientific">Salpingoeca rosetta (strain ATCC 50818 / BSB-021)</name>
    <dbReference type="NCBI Taxonomy" id="946362"/>
    <lineage>
        <taxon>Eukaryota</taxon>
        <taxon>Choanoflagellata</taxon>
        <taxon>Craspedida</taxon>
        <taxon>Salpingoecidae</taxon>
        <taxon>Salpingoeca</taxon>
    </lineage>
</organism>
<feature type="region of interest" description="Disordered" evidence="6">
    <location>
        <begin position="37"/>
        <end position="71"/>
    </location>
</feature>
<sequence length="460" mass="48904">MVSPLVLDGGLSSLLELERGPLHPTLWSAALLVASTGGQGKEAGERAGKDGHNNDDDDDDDDDDDGTSHVFSDTNHRAVIDAHRAFLEAGADILTTVSYQGTVAGFKRDMGLSEEEASHAIALSVTLARTAIHEHQQAQQQQQQQQHIERDKHSSSSSQAPRTLSSSWASSRHLLLHPPPHGTQQHPQEQQHEQQHEQQQEQQPRPLVAASIGPYGAFLADGSEYRGGYDAERLAQFHHEKALILWRARPDVLAFETIPQASEALAIVGMMQETLPEAPYWLSFQCCDAHRLASGDDVTAAVASLVTAFDEQRAGSLIGIGVNCISPAIAAPLVTAIARCVGRRRLHVLCYPNKGEAWDADTRTWGPIPTADVGDGDGVGGFGNGGDGGDVGDGGDGGDGDTAGPCALTSRAWVRRIKAAGCTVVGGCCRVFPADLAQMVRCVKGDIEGGNRRDKAGVHG</sequence>
<feature type="compositionally biased region" description="Acidic residues" evidence="6">
    <location>
        <begin position="55"/>
        <end position="65"/>
    </location>
</feature>
<dbReference type="PANTHER" id="PTHR46015">
    <property type="entry name" value="ZGC:172121"/>
    <property type="match status" value="1"/>
</dbReference>